<accession>A0A7X9HSG3</accession>
<dbReference type="GO" id="GO:0015935">
    <property type="term" value="C:small ribosomal subunit"/>
    <property type="evidence" value="ECO:0007669"/>
    <property type="project" value="InterPro"/>
</dbReference>
<dbReference type="SUPFAM" id="SSF54768">
    <property type="entry name" value="dsRNA-binding domain-like"/>
    <property type="match status" value="1"/>
</dbReference>
<dbReference type="SUPFAM" id="SSF54211">
    <property type="entry name" value="Ribosomal protein S5 domain 2-like"/>
    <property type="match status" value="1"/>
</dbReference>
<keyword evidence="2" id="KW-0699">rRNA-binding</keyword>
<evidence type="ECO:0000256" key="5">
    <source>
        <dbReference type="ARBA" id="ARBA00023274"/>
    </source>
</evidence>
<dbReference type="GO" id="GO:0006412">
    <property type="term" value="P:translation"/>
    <property type="evidence" value="ECO:0007669"/>
    <property type="project" value="InterPro"/>
</dbReference>
<dbReference type="InterPro" id="IPR005712">
    <property type="entry name" value="Ribosomal_uS5_bac-type"/>
</dbReference>
<evidence type="ECO:0000256" key="3">
    <source>
        <dbReference type="ARBA" id="ARBA00022884"/>
    </source>
</evidence>
<dbReference type="FunFam" id="3.30.230.10:FF:000002">
    <property type="entry name" value="30S ribosomal protein S5"/>
    <property type="match status" value="1"/>
</dbReference>
<dbReference type="Proteomes" id="UP000590542">
    <property type="component" value="Unassembled WGS sequence"/>
</dbReference>
<dbReference type="GO" id="GO:0019843">
    <property type="term" value="F:rRNA binding"/>
    <property type="evidence" value="ECO:0007669"/>
    <property type="project" value="UniProtKB-KW"/>
</dbReference>
<keyword evidence="3" id="KW-0694">RNA-binding</keyword>
<keyword evidence="4 8" id="KW-0689">Ribosomal protein</keyword>
<dbReference type="AlphaFoldDB" id="A0A7X9HSG3"/>
<dbReference type="InterPro" id="IPR013810">
    <property type="entry name" value="Ribosomal_uS5_N"/>
</dbReference>
<evidence type="ECO:0000259" key="10">
    <source>
        <dbReference type="PROSITE" id="PS50881"/>
    </source>
</evidence>
<dbReference type="NCBIfam" id="TIGR01021">
    <property type="entry name" value="rpsE_bact"/>
    <property type="match status" value="1"/>
</dbReference>
<dbReference type="PROSITE" id="PS50881">
    <property type="entry name" value="S5_DSRBD"/>
    <property type="match status" value="1"/>
</dbReference>
<proteinExistence type="inferred from homology"/>
<gene>
    <name evidence="11" type="primary">rpsE</name>
    <name evidence="11" type="ORF">GYA37_01200</name>
</gene>
<protein>
    <recommendedName>
        <fullName evidence="6">Small ribosomal subunit protein uS5</fullName>
    </recommendedName>
    <alternativeName>
        <fullName evidence="7">30S ribosomal protein S5</fullName>
    </alternativeName>
</protein>
<dbReference type="GO" id="GO:0005737">
    <property type="term" value="C:cytoplasm"/>
    <property type="evidence" value="ECO:0007669"/>
    <property type="project" value="UniProtKB-ARBA"/>
</dbReference>
<evidence type="ECO:0000256" key="1">
    <source>
        <dbReference type="ARBA" id="ARBA00008945"/>
    </source>
</evidence>
<sequence>MPKVSEYEEKVLEIKRVAKKIKGGNTIGFTVLVVVGNRNGKVGYGYDKARNVSDAIQKAVAAAKKNIVEIKLKGKTISHETFAKYGSARVVLRPAPEGTGIIAGGSVRIVVGLAGIKDISSKVLGSKNKLSNVRCTIKALQKLKE</sequence>
<evidence type="ECO:0000313" key="11">
    <source>
        <dbReference type="EMBL" id="NMB91446.1"/>
    </source>
</evidence>
<dbReference type="Pfam" id="PF00333">
    <property type="entry name" value="Ribosomal_S5"/>
    <property type="match status" value="1"/>
</dbReference>
<evidence type="ECO:0000256" key="6">
    <source>
        <dbReference type="ARBA" id="ARBA00035255"/>
    </source>
</evidence>
<dbReference type="Gene3D" id="3.30.230.10">
    <property type="match status" value="1"/>
</dbReference>
<dbReference type="GO" id="GO:0003735">
    <property type="term" value="F:structural constituent of ribosome"/>
    <property type="evidence" value="ECO:0007669"/>
    <property type="project" value="UniProtKB-UniRule"/>
</dbReference>
<comment type="similarity">
    <text evidence="1 9">Belongs to the universal ribosomal protein uS5 family.</text>
</comment>
<feature type="domain" description="S5 DRBM" evidence="10">
    <location>
        <begin position="7"/>
        <end position="70"/>
    </location>
</feature>
<dbReference type="InterPro" id="IPR005324">
    <property type="entry name" value="Ribosomal_uS5_C"/>
</dbReference>
<organism evidence="11 12">
    <name type="scientific">candidate division WWE3 bacterium</name>
    <dbReference type="NCBI Taxonomy" id="2053526"/>
    <lineage>
        <taxon>Bacteria</taxon>
        <taxon>Katanobacteria</taxon>
    </lineage>
</organism>
<name>A0A7X9HSG3_UNCKA</name>
<dbReference type="InterPro" id="IPR014721">
    <property type="entry name" value="Ribsml_uS5_D2-typ_fold_subgr"/>
</dbReference>
<dbReference type="PANTHER" id="PTHR48277">
    <property type="entry name" value="MITOCHONDRIAL RIBOSOMAL PROTEIN S5"/>
    <property type="match status" value="1"/>
</dbReference>
<evidence type="ECO:0000256" key="9">
    <source>
        <dbReference type="RuleBase" id="RU003823"/>
    </source>
</evidence>
<evidence type="ECO:0000256" key="4">
    <source>
        <dbReference type="ARBA" id="ARBA00022980"/>
    </source>
</evidence>
<dbReference type="EMBL" id="JAAZNV010000006">
    <property type="protein sequence ID" value="NMB91446.1"/>
    <property type="molecule type" value="Genomic_DNA"/>
</dbReference>
<evidence type="ECO:0000256" key="8">
    <source>
        <dbReference type="PROSITE-ProRule" id="PRU00268"/>
    </source>
</evidence>
<dbReference type="Gene3D" id="3.30.160.20">
    <property type="match status" value="1"/>
</dbReference>
<dbReference type="Pfam" id="PF03719">
    <property type="entry name" value="Ribosomal_S5_C"/>
    <property type="match status" value="1"/>
</dbReference>
<dbReference type="InterPro" id="IPR020568">
    <property type="entry name" value="Ribosomal_Su5_D2-typ_SF"/>
</dbReference>
<keyword evidence="5 8" id="KW-0687">Ribonucleoprotein</keyword>
<evidence type="ECO:0000256" key="7">
    <source>
        <dbReference type="ARBA" id="ARBA00035519"/>
    </source>
</evidence>
<dbReference type="PANTHER" id="PTHR48277:SF1">
    <property type="entry name" value="MITOCHONDRIAL RIBOSOMAL PROTEIN S5"/>
    <property type="match status" value="1"/>
</dbReference>
<reference evidence="11 12" key="1">
    <citation type="journal article" date="2020" name="Biotechnol. Biofuels">
        <title>New insights from the biogas microbiome by comprehensive genome-resolved metagenomics of nearly 1600 species originating from multiple anaerobic digesters.</title>
        <authorList>
            <person name="Campanaro S."/>
            <person name="Treu L."/>
            <person name="Rodriguez-R L.M."/>
            <person name="Kovalovszki A."/>
            <person name="Ziels R.M."/>
            <person name="Maus I."/>
            <person name="Zhu X."/>
            <person name="Kougias P.G."/>
            <person name="Basile A."/>
            <person name="Luo G."/>
            <person name="Schluter A."/>
            <person name="Konstantinidis K.T."/>
            <person name="Angelidaki I."/>
        </authorList>
    </citation>
    <scope>NUCLEOTIDE SEQUENCE [LARGE SCALE GENOMIC DNA]</scope>
    <source>
        <strain evidence="11">AS27yjCOA_202</strain>
    </source>
</reference>
<evidence type="ECO:0000256" key="2">
    <source>
        <dbReference type="ARBA" id="ARBA00022730"/>
    </source>
</evidence>
<evidence type="ECO:0000313" key="12">
    <source>
        <dbReference type="Proteomes" id="UP000590542"/>
    </source>
</evidence>
<dbReference type="InterPro" id="IPR000851">
    <property type="entry name" value="Ribosomal_uS5"/>
</dbReference>
<comment type="caution">
    <text evidence="11">The sequence shown here is derived from an EMBL/GenBank/DDBJ whole genome shotgun (WGS) entry which is preliminary data.</text>
</comment>